<protein>
    <submittedName>
        <fullName evidence="1">Uncharacterized protein</fullName>
    </submittedName>
</protein>
<comment type="caution">
    <text evidence="1">The sequence shown here is derived from an EMBL/GenBank/DDBJ whole genome shotgun (WGS) entry which is preliminary data.</text>
</comment>
<dbReference type="Proteomes" id="UP000265520">
    <property type="component" value="Unassembled WGS sequence"/>
</dbReference>
<proteinExistence type="predicted"/>
<accession>A0A392VUN2</accession>
<sequence>MEAVMQFQGELVSNAPFIDAVEDSHSCHHEMVSAIFEQTM</sequence>
<dbReference type="EMBL" id="LXQA011264520">
    <property type="protein sequence ID" value="MCI91162.1"/>
    <property type="molecule type" value="Genomic_DNA"/>
</dbReference>
<evidence type="ECO:0000313" key="1">
    <source>
        <dbReference type="EMBL" id="MCI91162.1"/>
    </source>
</evidence>
<feature type="non-terminal residue" evidence="1">
    <location>
        <position position="40"/>
    </location>
</feature>
<keyword evidence="2" id="KW-1185">Reference proteome</keyword>
<organism evidence="1 2">
    <name type="scientific">Trifolium medium</name>
    <dbReference type="NCBI Taxonomy" id="97028"/>
    <lineage>
        <taxon>Eukaryota</taxon>
        <taxon>Viridiplantae</taxon>
        <taxon>Streptophyta</taxon>
        <taxon>Embryophyta</taxon>
        <taxon>Tracheophyta</taxon>
        <taxon>Spermatophyta</taxon>
        <taxon>Magnoliopsida</taxon>
        <taxon>eudicotyledons</taxon>
        <taxon>Gunneridae</taxon>
        <taxon>Pentapetalae</taxon>
        <taxon>rosids</taxon>
        <taxon>fabids</taxon>
        <taxon>Fabales</taxon>
        <taxon>Fabaceae</taxon>
        <taxon>Papilionoideae</taxon>
        <taxon>50 kb inversion clade</taxon>
        <taxon>NPAAA clade</taxon>
        <taxon>Hologalegina</taxon>
        <taxon>IRL clade</taxon>
        <taxon>Trifolieae</taxon>
        <taxon>Trifolium</taxon>
    </lineage>
</organism>
<reference evidence="1 2" key="1">
    <citation type="journal article" date="2018" name="Front. Plant Sci.">
        <title>Red Clover (Trifolium pratense) and Zigzag Clover (T. medium) - A Picture of Genomic Similarities and Differences.</title>
        <authorList>
            <person name="Dluhosova J."/>
            <person name="Istvanek J."/>
            <person name="Nedelnik J."/>
            <person name="Repkova J."/>
        </authorList>
    </citation>
    <scope>NUCLEOTIDE SEQUENCE [LARGE SCALE GENOMIC DNA]</scope>
    <source>
        <strain evidence="2">cv. 10/8</strain>
        <tissue evidence="1">Leaf</tissue>
    </source>
</reference>
<dbReference type="AlphaFoldDB" id="A0A392VUN2"/>
<name>A0A392VUN2_9FABA</name>
<evidence type="ECO:0000313" key="2">
    <source>
        <dbReference type="Proteomes" id="UP000265520"/>
    </source>
</evidence>